<gene>
    <name evidence="2" type="ORF">OUO13_13155</name>
</gene>
<sequence length="306" mass="33808">MAFVTAAILNSLRTAFRADFQNALQTVDPQYSQVATVVPSTTKSNTYGWLGSMPGFREWIGDRVMNSIKEHGYSITNKTFESSIAVNRDDIEDDNLGIYKPMVQELAREGAEFPDELVFALLASGWANTCYDGQYFFDTDHPVNSAHDGTGTDASVANVLVNGSYTGEPWYLLDTSRAIKPLIWQNRRNLALTTLFNPDDPAVFTSNEFQFGADLRGNAGYGFWQMAFGVKDDLNATNLWAAWKAMRAFTRDGGKKLKIRPTLLVVPASLEEAATKLLERDLLVENGAAVNNELKGKVKLLVADAL</sequence>
<reference evidence="2" key="1">
    <citation type="submission" date="2022-11" db="EMBL/GenBank/DDBJ databases">
        <title>Parathalassolutuus dongxingensis gen. nov., sp. nov., a novel member of family Oceanospirillaceae isolated from a coastal shrimp pond in Guangxi, China.</title>
        <authorList>
            <person name="Chen H."/>
        </authorList>
    </citation>
    <scope>NUCLEOTIDE SEQUENCE</scope>
    <source>
        <strain evidence="2">G-43</strain>
    </source>
</reference>
<dbReference type="EMBL" id="JAPNOA010000039">
    <property type="protein sequence ID" value="MCY0966135.1"/>
    <property type="molecule type" value="Genomic_DNA"/>
</dbReference>
<evidence type="ECO:0000313" key="3">
    <source>
        <dbReference type="Proteomes" id="UP001150830"/>
    </source>
</evidence>
<evidence type="ECO:0000313" key="2">
    <source>
        <dbReference type="EMBL" id="MCY0966135.1"/>
    </source>
</evidence>
<organism evidence="2 3">
    <name type="scientific">Parathalassolituus penaei</name>
    <dbReference type="NCBI Taxonomy" id="2997323"/>
    <lineage>
        <taxon>Bacteria</taxon>
        <taxon>Pseudomonadati</taxon>
        <taxon>Pseudomonadota</taxon>
        <taxon>Gammaproteobacteria</taxon>
        <taxon>Oceanospirillales</taxon>
        <taxon>Oceanospirillaceae</taxon>
        <taxon>Parathalassolituus</taxon>
    </lineage>
</organism>
<keyword evidence="3" id="KW-1185">Reference proteome</keyword>
<comment type="caution">
    <text evidence="2">The sequence shown here is derived from an EMBL/GenBank/DDBJ whole genome shotgun (WGS) entry which is preliminary data.</text>
</comment>
<name>A0A9X3EF80_9GAMM</name>
<dbReference type="Proteomes" id="UP001150830">
    <property type="component" value="Unassembled WGS sequence"/>
</dbReference>
<protein>
    <submittedName>
        <fullName evidence="2">Mu-like prophage major head subunit gpT family protein</fullName>
    </submittedName>
</protein>
<dbReference type="InterPro" id="IPR018774">
    <property type="entry name" value="Phage_Mu_GpT"/>
</dbReference>
<proteinExistence type="predicted"/>
<feature type="domain" description="Bacteriophage Mu GpT" evidence="1">
    <location>
        <begin position="9"/>
        <end position="305"/>
    </location>
</feature>
<dbReference type="Pfam" id="PF10124">
    <property type="entry name" value="Mu-like_gpT"/>
    <property type="match status" value="1"/>
</dbReference>
<dbReference type="RefSeq" id="WP_283174346.1">
    <property type="nucleotide sequence ID" value="NZ_JAPNOA010000039.1"/>
</dbReference>
<evidence type="ECO:0000259" key="1">
    <source>
        <dbReference type="Pfam" id="PF10124"/>
    </source>
</evidence>
<accession>A0A9X3EF80</accession>
<dbReference type="AlphaFoldDB" id="A0A9X3EF80"/>